<evidence type="ECO:0000313" key="3">
    <source>
        <dbReference type="EMBL" id="NHN79455.1"/>
    </source>
</evidence>
<accession>A0AA43ZA23</accession>
<evidence type="ECO:0000259" key="2">
    <source>
        <dbReference type="Pfam" id="PF09557"/>
    </source>
</evidence>
<dbReference type="EMBL" id="JAAPAP010000020">
    <property type="protein sequence ID" value="NHN79455.1"/>
    <property type="molecule type" value="Genomic_DNA"/>
</dbReference>
<name>A0AA43ZA23_9GAMM</name>
<feature type="region of interest" description="Disordered" evidence="1">
    <location>
        <begin position="272"/>
        <end position="319"/>
    </location>
</feature>
<feature type="domain" description="DUF2382" evidence="2">
    <location>
        <begin position="181"/>
        <end position="291"/>
    </location>
</feature>
<organism evidence="3 4">
    <name type="scientific">Azotobacter chroococcum</name>
    <dbReference type="NCBI Taxonomy" id="353"/>
    <lineage>
        <taxon>Bacteria</taxon>
        <taxon>Pseudomonadati</taxon>
        <taxon>Pseudomonadota</taxon>
        <taxon>Gammaproteobacteria</taxon>
        <taxon>Pseudomonadales</taxon>
        <taxon>Pseudomonadaceae</taxon>
        <taxon>Azotobacter</taxon>
    </lineage>
</organism>
<dbReference type="PANTHER" id="PTHR38463">
    <property type="entry name" value="STRESS RESPONSE PROTEIN YSNF"/>
    <property type="match status" value="1"/>
</dbReference>
<evidence type="ECO:0000256" key="1">
    <source>
        <dbReference type="SAM" id="MobiDB-lite"/>
    </source>
</evidence>
<feature type="compositionally biased region" description="Basic and acidic residues" evidence="1">
    <location>
        <begin position="272"/>
        <end position="299"/>
    </location>
</feature>
<comment type="caution">
    <text evidence="3">The sequence shown here is derived from an EMBL/GenBank/DDBJ whole genome shotgun (WGS) entry which is preliminary data.</text>
</comment>
<feature type="compositionally biased region" description="Basic and acidic residues" evidence="1">
    <location>
        <begin position="307"/>
        <end position="319"/>
    </location>
</feature>
<dbReference type="Pfam" id="PF09557">
    <property type="entry name" value="DUF2382"/>
    <property type="match status" value="1"/>
</dbReference>
<dbReference type="RefSeq" id="WP_165893888.1">
    <property type="nucleotide sequence ID" value="NZ_JAAPAP010000020.1"/>
</dbReference>
<dbReference type="InterPro" id="IPR019060">
    <property type="entry name" value="DUF2382"/>
</dbReference>
<proteinExistence type="predicted"/>
<evidence type="ECO:0000313" key="4">
    <source>
        <dbReference type="Proteomes" id="UP000736384"/>
    </source>
</evidence>
<sequence length="319" mass="35518">MQHILIGAFDHYDEAEQVKHELMSSGVSQTDIQLAASNDISMSEDTALRTDTTYDTRREDQSLGDRISEFFHSIFSDEDATSQRYADTYPEAVRHGSTVVTVTVNDDDQVPVVEEIMERNGAIDIDERSASWGLQHTEQLGSAETVRTTGEAPVSAPTVGVVSSSLANETPTSGTAERTAIPVMEEQLKVGKRENALGRVRIVSRMTEHPVEETVSLTEQHAVVERRPVDRPASQEELSTFREGTVEIQETAEEPVVSKTARVVEEVMVGKETTQHEETVRDTVRRTDVDIERDSDIRKTRPTAGDRPIDPDTPFRDRP</sequence>
<dbReference type="InterPro" id="IPR052967">
    <property type="entry name" value="Stress_Response_Assoc"/>
</dbReference>
<dbReference type="PANTHER" id="PTHR38463:SF1">
    <property type="entry name" value="STRESS RESPONSE PROTEIN YSNF"/>
    <property type="match status" value="1"/>
</dbReference>
<reference evidence="3" key="1">
    <citation type="submission" date="2020-03" db="EMBL/GenBank/DDBJ databases">
        <title>Genome assembly of Azotobacter chroococcum W5.</title>
        <authorList>
            <person name="Kannepalli A."/>
        </authorList>
    </citation>
    <scope>NUCLEOTIDE SEQUENCE</scope>
    <source>
        <strain evidence="3">W5</strain>
    </source>
</reference>
<dbReference type="Proteomes" id="UP000736384">
    <property type="component" value="Unassembled WGS sequence"/>
</dbReference>
<gene>
    <name evidence="3" type="ORF">HA520_19595</name>
</gene>
<protein>
    <submittedName>
        <fullName evidence="3">YsnF/AvaK domain-containing protein</fullName>
    </submittedName>
</protein>
<dbReference type="AlphaFoldDB" id="A0AA43ZA23"/>